<dbReference type="AlphaFoldDB" id="A0A814I4U8"/>
<protein>
    <submittedName>
        <fullName evidence="1">Uncharacterized protein</fullName>
    </submittedName>
</protein>
<keyword evidence="3" id="KW-1185">Reference proteome</keyword>
<name>A0A814I4U8_9BILA</name>
<dbReference type="EMBL" id="CAJNOQ010003567">
    <property type="protein sequence ID" value="CAF1018796.1"/>
    <property type="molecule type" value="Genomic_DNA"/>
</dbReference>
<evidence type="ECO:0000313" key="3">
    <source>
        <dbReference type="Proteomes" id="UP000663829"/>
    </source>
</evidence>
<proteinExistence type="predicted"/>
<sequence length="248" mass="28329">MDVDYDKDNYSHGVSSTYRDKATLVIFNLMLENVELTQVEAIAMASRYLARGHSTLDTIVAYWYRHKEVYVESGTRGGSSGLQSISFFTSLPYFIMTTIVNRHAEGKTTIIKDIQQIIGDTYGQQMGYWPIYYLIHDKMKLSYGLLKDCTKLSQDPDRLKRIGQFLIKYAFALSLERKNEALVCYMDESYVTTGHHRHYGWYAGAEDRSIRTGTGVGKRLILVHAITTDGLLLQKKKIHQATESSQLN</sequence>
<organism evidence="1 3">
    <name type="scientific">Didymodactylos carnosus</name>
    <dbReference type="NCBI Taxonomy" id="1234261"/>
    <lineage>
        <taxon>Eukaryota</taxon>
        <taxon>Metazoa</taxon>
        <taxon>Spiralia</taxon>
        <taxon>Gnathifera</taxon>
        <taxon>Rotifera</taxon>
        <taxon>Eurotatoria</taxon>
        <taxon>Bdelloidea</taxon>
        <taxon>Philodinida</taxon>
        <taxon>Philodinidae</taxon>
        <taxon>Didymodactylos</taxon>
    </lineage>
</organism>
<gene>
    <name evidence="1" type="ORF">GPM918_LOCUS14667</name>
    <name evidence="2" type="ORF">SRO942_LOCUS14667</name>
</gene>
<dbReference type="Proteomes" id="UP000681722">
    <property type="component" value="Unassembled WGS sequence"/>
</dbReference>
<dbReference type="Proteomes" id="UP000663829">
    <property type="component" value="Unassembled WGS sequence"/>
</dbReference>
<evidence type="ECO:0000313" key="2">
    <source>
        <dbReference type="EMBL" id="CAF3790294.1"/>
    </source>
</evidence>
<reference evidence="1" key="1">
    <citation type="submission" date="2021-02" db="EMBL/GenBank/DDBJ databases">
        <authorList>
            <person name="Nowell W R."/>
        </authorList>
    </citation>
    <scope>NUCLEOTIDE SEQUENCE</scope>
</reference>
<comment type="caution">
    <text evidence="1">The sequence shown here is derived from an EMBL/GenBank/DDBJ whole genome shotgun (WGS) entry which is preliminary data.</text>
</comment>
<dbReference type="EMBL" id="CAJOBC010003567">
    <property type="protein sequence ID" value="CAF3790294.1"/>
    <property type="molecule type" value="Genomic_DNA"/>
</dbReference>
<accession>A0A814I4U8</accession>
<evidence type="ECO:0000313" key="1">
    <source>
        <dbReference type="EMBL" id="CAF1018796.1"/>
    </source>
</evidence>